<protein>
    <recommendedName>
        <fullName evidence="1">Saccharopine dehydrogenase-like C-terminal domain-containing protein</fullName>
    </recommendedName>
</protein>
<feature type="non-terminal residue" evidence="2">
    <location>
        <position position="1"/>
    </location>
</feature>
<evidence type="ECO:0000313" key="2">
    <source>
        <dbReference type="EMBL" id="GAG41466.1"/>
    </source>
</evidence>
<dbReference type="Gene3D" id="3.30.360.10">
    <property type="entry name" value="Dihydrodipicolinate Reductase, domain 2"/>
    <property type="match status" value="1"/>
</dbReference>
<reference evidence="2" key="1">
    <citation type="journal article" date="2014" name="Front. Microbiol.">
        <title>High frequency of phylogenetically diverse reductive dehalogenase-homologous genes in deep subseafloor sedimentary metagenomes.</title>
        <authorList>
            <person name="Kawai M."/>
            <person name="Futagami T."/>
            <person name="Toyoda A."/>
            <person name="Takaki Y."/>
            <person name="Nishi S."/>
            <person name="Hori S."/>
            <person name="Arai W."/>
            <person name="Tsubouchi T."/>
            <person name="Morono Y."/>
            <person name="Uchiyama I."/>
            <person name="Ito T."/>
            <person name="Fujiyama A."/>
            <person name="Inagaki F."/>
            <person name="Takami H."/>
        </authorList>
    </citation>
    <scope>NUCLEOTIDE SEQUENCE</scope>
    <source>
        <strain evidence="2">Expedition CK06-06</strain>
    </source>
</reference>
<feature type="non-terminal residue" evidence="2">
    <location>
        <position position="251"/>
    </location>
</feature>
<name>X0YY83_9ZZZZ</name>
<accession>X0YY83</accession>
<gene>
    <name evidence="2" type="ORF">S01H1_64332</name>
</gene>
<comment type="caution">
    <text evidence="2">The sequence shown here is derived from an EMBL/GenBank/DDBJ whole genome shotgun (WGS) entry which is preliminary data.</text>
</comment>
<dbReference type="EMBL" id="BARS01042397">
    <property type="protein sequence ID" value="GAG41466.1"/>
    <property type="molecule type" value="Genomic_DNA"/>
</dbReference>
<feature type="domain" description="Saccharopine dehydrogenase-like C-terminal" evidence="1">
    <location>
        <begin position="7"/>
        <end position="243"/>
    </location>
</feature>
<dbReference type="InterPro" id="IPR032095">
    <property type="entry name" value="Sacchrp_dh-like_C"/>
</dbReference>
<dbReference type="AlphaFoldDB" id="X0YY83"/>
<evidence type="ECO:0000259" key="1">
    <source>
        <dbReference type="Pfam" id="PF16653"/>
    </source>
</evidence>
<organism evidence="2">
    <name type="scientific">marine sediment metagenome</name>
    <dbReference type="NCBI Taxonomy" id="412755"/>
    <lineage>
        <taxon>unclassified sequences</taxon>
        <taxon>metagenomes</taxon>
        <taxon>ecological metagenomes</taxon>
    </lineage>
</organism>
<dbReference type="Pfam" id="PF16653">
    <property type="entry name" value="Sacchrp_dh_C"/>
    <property type="match status" value="1"/>
</dbReference>
<proteinExistence type="predicted"/>
<sequence>FALDEILIVAGGKRLEEPKEVASAWGPGWCVDEALENYEDEVDVFENGKYKRYPAFYHPGEYKFPEPIGTVLVTGHTHEEAVTLPRFIGKGIKNCAFRYPYDPIAGVFVQLGLTSGEPIDLRGVKVVPREVLIKLIEAPANEFLKGNEDVAKVPLEFTGAIVMEIKGAKAGENVTYKLSWPYNLFANVEEKVKMYQRFGTTNIAVALPVITGAKICAAGEAEKGVIAPECLDAKRFLKTMADTGWPMRFHE</sequence>